<name>A0AAD9DI54_9STRA</name>
<feature type="signal peptide" evidence="2">
    <location>
        <begin position="1"/>
        <end position="25"/>
    </location>
</feature>
<reference evidence="3" key="1">
    <citation type="submission" date="2023-06" db="EMBL/GenBank/DDBJ databases">
        <title>Survivors Of The Sea: Transcriptome response of Skeletonema marinoi to long-term dormancy.</title>
        <authorList>
            <person name="Pinder M.I.M."/>
            <person name="Kourtchenko O."/>
            <person name="Robertson E.K."/>
            <person name="Larsson T."/>
            <person name="Maumus F."/>
            <person name="Osuna-Cruz C.M."/>
            <person name="Vancaester E."/>
            <person name="Stenow R."/>
            <person name="Vandepoele K."/>
            <person name="Ploug H."/>
            <person name="Bruchert V."/>
            <person name="Godhe A."/>
            <person name="Topel M."/>
        </authorList>
    </citation>
    <scope>NUCLEOTIDE SEQUENCE</scope>
    <source>
        <strain evidence="3">R05AC</strain>
    </source>
</reference>
<organism evidence="3 4">
    <name type="scientific">Skeletonema marinoi</name>
    <dbReference type="NCBI Taxonomy" id="267567"/>
    <lineage>
        <taxon>Eukaryota</taxon>
        <taxon>Sar</taxon>
        <taxon>Stramenopiles</taxon>
        <taxon>Ochrophyta</taxon>
        <taxon>Bacillariophyta</taxon>
        <taxon>Coscinodiscophyceae</taxon>
        <taxon>Thalassiosirophycidae</taxon>
        <taxon>Thalassiosirales</taxon>
        <taxon>Skeletonemataceae</taxon>
        <taxon>Skeletonema</taxon>
        <taxon>Skeletonema marinoi-dohrnii complex</taxon>
    </lineage>
</organism>
<dbReference type="EMBL" id="JATAAI010000003">
    <property type="protein sequence ID" value="KAK1746969.1"/>
    <property type="molecule type" value="Genomic_DNA"/>
</dbReference>
<sequence>MKMFHAAHVILVTAAAGAVVQSCFAFIVHSKGRNTFLPTQQHTQPSSSSHLFYYKSDEPFSERVNQVQSELESVKDEGLQQFVMDELLSAREAVFASKVSDSDRNEIRLAKQILKGALKQGREIANEVKEVKRGFDELQAAKILEGATEDIVAKDVLVEKDLEKVMESVATALKDAEEVLRTAVFTAASQDGFTDEVKESIVQKLELSAKTVEETIKVADSAAKTAKQMVINDDVALAQMEKTAIKLADAIETTETLTTSLEGSYGGAEVDALADSLKIASDEMVNDLTAVDNIAAAVTRKIELQADAVLDMDKKAGQAVGTINAAKTSIEQSNSETDKAALKTSLQESVDKIQVDENAAEELAKAITSDANTDAAAEQVISDADHVFDELIESVKETVDEVVSDYDSGEDMDDADAISEELDTLASDEEEAEKAIKSLEEAEEKVSESAVEELHEEQIKSEAAKEVKHEAAPEVAEPPKEDHIKSEAAKEVKTEAAPEVAEPPKEEIKTEGTKEVKTEAPKQVESKPGSDSAAEKQSLRHHHRNKSSQKNLCKLQTIM</sequence>
<proteinExistence type="predicted"/>
<evidence type="ECO:0000256" key="1">
    <source>
        <dbReference type="SAM" id="MobiDB-lite"/>
    </source>
</evidence>
<protein>
    <submittedName>
        <fullName evidence="3">Uncharacterized protein</fullName>
    </submittedName>
</protein>
<dbReference type="AlphaFoldDB" id="A0AAD9DI54"/>
<dbReference type="PROSITE" id="PS51257">
    <property type="entry name" value="PROKAR_LIPOPROTEIN"/>
    <property type="match status" value="1"/>
</dbReference>
<feature type="region of interest" description="Disordered" evidence="1">
    <location>
        <begin position="424"/>
        <end position="559"/>
    </location>
</feature>
<dbReference type="Proteomes" id="UP001224775">
    <property type="component" value="Unassembled WGS sequence"/>
</dbReference>
<evidence type="ECO:0000313" key="4">
    <source>
        <dbReference type="Proteomes" id="UP001224775"/>
    </source>
</evidence>
<comment type="caution">
    <text evidence="3">The sequence shown here is derived from an EMBL/GenBank/DDBJ whole genome shotgun (WGS) entry which is preliminary data.</text>
</comment>
<evidence type="ECO:0000313" key="3">
    <source>
        <dbReference type="EMBL" id="KAK1746969.1"/>
    </source>
</evidence>
<gene>
    <name evidence="3" type="ORF">QTG54_002313</name>
</gene>
<keyword evidence="4" id="KW-1185">Reference proteome</keyword>
<feature type="chain" id="PRO_5042155160" evidence="2">
    <location>
        <begin position="26"/>
        <end position="559"/>
    </location>
</feature>
<keyword evidence="2" id="KW-0732">Signal</keyword>
<accession>A0AAD9DI54</accession>
<evidence type="ECO:0000256" key="2">
    <source>
        <dbReference type="SAM" id="SignalP"/>
    </source>
</evidence>
<feature type="compositionally biased region" description="Basic and acidic residues" evidence="1">
    <location>
        <begin position="433"/>
        <end position="525"/>
    </location>
</feature>